<dbReference type="Pfam" id="PF00817">
    <property type="entry name" value="IMS"/>
    <property type="match status" value="1"/>
</dbReference>
<dbReference type="Proteomes" id="UP000562395">
    <property type="component" value="Unassembled WGS sequence"/>
</dbReference>
<dbReference type="InterPro" id="IPR050356">
    <property type="entry name" value="SulA_CellDiv_inhibitor"/>
</dbReference>
<evidence type="ECO:0000313" key="5">
    <source>
        <dbReference type="Proteomes" id="UP000562395"/>
    </source>
</evidence>
<dbReference type="PANTHER" id="PTHR35369:SF2">
    <property type="entry name" value="BLR3025 PROTEIN"/>
    <property type="match status" value="1"/>
</dbReference>
<name>A0A7W5ZX51_9SPHN</name>
<dbReference type="AlphaFoldDB" id="A0A7W5ZX51"/>
<feature type="domain" description="UmuC" evidence="2">
    <location>
        <begin position="43"/>
        <end position="165"/>
    </location>
</feature>
<dbReference type="InterPro" id="IPR043502">
    <property type="entry name" value="DNA/RNA_pol_sf"/>
</dbReference>
<keyword evidence="1" id="KW-0227">DNA damage</keyword>
<gene>
    <name evidence="4" type="ORF">GGQ88_002358</name>
</gene>
<reference evidence="4 5" key="1">
    <citation type="submission" date="2020-08" db="EMBL/GenBank/DDBJ databases">
        <title>Genomic Encyclopedia of Type Strains, Phase IV (KMG-IV): sequencing the most valuable type-strain genomes for metagenomic binning, comparative biology and taxonomic classification.</title>
        <authorList>
            <person name="Goeker M."/>
        </authorList>
    </citation>
    <scope>NUCLEOTIDE SEQUENCE [LARGE SCALE GENOMIC DNA]</scope>
    <source>
        <strain evidence="4 5">DSM 14552</strain>
    </source>
</reference>
<dbReference type="SUPFAM" id="SSF56672">
    <property type="entry name" value="DNA/RNA polymerases"/>
    <property type="match status" value="1"/>
</dbReference>
<dbReference type="PANTHER" id="PTHR35369">
    <property type="entry name" value="BLR3025 PROTEIN-RELATED"/>
    <property type="match status" value="1"/>
</dbReference>
<comment type="caution">
    <text evidence="4">The sequence shown here is derived from an EMBL/GenBank/DDBJ whole genome shotgun (WGS) entry which is preliminary data.</text>
</comment>
<organism evidence="4 5">
    <name type="scientific">Novosphingobium hassiacum</name>
    <dbReference type="NCBI Taxonomy" id="173676"/>
    <lineage>
        <taxon>Bacteria</taxon>
        <taxon>Pseudomonadati</taxon>
        <taxon>Pseudomonadota</taxon>
        <taxon>Alphaproteobacteria</taxon>
        <taxon>Sphingomonadales</taxon>
        <taxon>Sphingomonadaceae</taxon>
        <taxon>Novosphingobium</taxon>
    </lineage>
</organism>
<dbReference type="RefSeq" id="WP_246385878.1">
    <property type="nucleotide sequence ID" value="NZ_JACICY010000005.1"/>
</dbReference>
<accession>A0A7W5ZX51</accession>
<dbReference type="InterPro" id="IPR045443">
    <property type="entry name" value="DUF6504"/>
</dbReference>
<evidence type="ECO:0000259" key="3">
    <source>
        <dbReference type="Pfam" id="PF20114"/>
    </source>
</evidence>
<dbReference type="Pfam" id="PF20114">
    <property type="entry name" value="DUF6504"/>
    <property type="match status" value="1"/>
</dbReference>
<dbReference type="CDD" id="cd03468">
    <property type="entry name" value="PolY_like"/>
    <property type="match status" value="1"/>
</dbReference>
<evidence type="ECO:0000256" key="1">
    <source>
        <dbReference type="ARBA" id="ARBA00022763"/>
    </source>
</evidence>
<feature type="domain" description="DUF6504" evidence="3">
    <location>
        <begin position="444"/>
        <end position="520"/>
    </location>
</feature>
<proteinExistence type="predicted"/>
<protein>
    <submittedName>
        <fullName evidence="4">Protein ImuB</fullName>
    </submittedName>
</protein>
<keyword evidence="5" id="KW-1185">Reference proteome</keyword>
<evidence type="ECO:0000313" key="4">
    <source>
        <dbReference type="EMBL" id="MBB3861086.1"/>
    </source>
</evidence>
<dbReference type="EMBL" id="JACICY010000005">
    <property type="protein sequence ID" value="MBB3861086.1"/>
    <property type="molecule type" value="Genomic_DNA"/>
</dbReference>
<dbReference type="GO" id="GO:0006281">
    <property type="term" value="P:DNA repair"/>
    <property type="evidence" value="ECO:0007669"/>
    <property type="project" value="InterPro"/>
</dbReference>
<sequence length="525" mass="57887">MTVPPLLPNPPRRIMAVWFTGLAIDRWRLAEGCAPGQGQDAEPFVLIEDTAHGPRIAAANHAAVAAGAAPSMRLTDARTLCPTLAVRPADPAGDFAFLENLALWAQRWGPWSALDPPDGLLVDTTGVAHLFGGEHALLADAAGAFARRGLAARVSLAPTAGAAWALAHFGPNAAIIASGEDPMIALGDLPAAALRLDGEVIVLLRRLGLKRLGDLHDQPRDALARRFRNRRSAAANPLLRLDQLLGRLPEPLLPVIGVPAPMVQRRLMEPIRHRTLLDQVVTDLAGDMARLLEGLAQGARRLELGMWKVDGDVLIRRLEMAAATRDPAHVCRLFASRLDDLDAGFGIELVRLRAPWTEPLVLEQADLDDAAERHGTSLAACIDRLTVRLGSDAIRRPVPYASHLPERAQRWSPPLNPLPSSQEELAFHHRPLKIFDKAEIVSVIYETPDGLPRRFRWRGEVHEIARAEGPERIAPEWWRERSTVRLRDYYRIEDNLGRRYWIYRHGVIGDGRGGAPEWFIQGLFA</sequence>
<evidence type="ECO:0000259" key="2">
    <source>
        <dbReference type="Pfam" id="PF00817"/>
    </source>
</evidence>
<dbReference type="InterPro" id="IPR001126">
    <property type="entry name" value="UmuC"/>
</dbReference>